<comment type="caution">
    <text evidence="1">The sequence shown here is derived from an EMBL/GenBank/DDBJ whole genome shotgun (WGS) entry which is preliminary data.</text>
</comment>
<evidence type="ECO:0000313" key="1">
    <source>
        <dbReference type="EMBL" id="CAB1453139.1"/>
    </source>
</evidence>
<protein>
    <submittedName>
        <fullName evidence="1">Uncharacterized protein</fullName>
    </submittedName>
</protein>
<dbReference type="AlphaFoldDB" id="A0A9N7VMN5"/>
<organism evidence="1 2">
    <name type="scientific">Pleuronectes platessa</name>
    <name type="common">European plaice</name>
    <dbReference type="NCBI Taxonomy" id="8262"/>
    <lineage>
        <taxon>Eukaryota</taxon>
        <taxon>Metazoa</taxon>
        <taxon>Chordata</taxon>
        <taxon>Craniata</taxon>
        <taxon>Vertebrata</taxon>
        <taxon>Euteleostomi</taxon>
        <taxon>Actinopterygii</taxon>
        <taxon>Neopterygii</taxon>
        <taxon>Teleostei</taxon>
        <taxon>Neoteleostei</taxon>
        <taxon>Acanthomorphata</taxon>
        <taxon>Carangaria</taxon>
        <taxon>Pleuronectiformes</taxon>
        <taxon>Pleuronectoidei</taxon>
        <taxon>Pleuronectidae</taxon>
        <taxon>Pleuronectes</taxon>
    </lineage>
</organism>
<sequence length="104" mass="11366">MEHVGIIADLNTLLNAFNYADAESSLKSYRLEAFECVYNHFGSQRGVAAPLVQKKCYFLPCATTSAAPLVSVSHSTKRSNTIDDLSAPINVRHIIGTRAAKLRV</sequence>
<dbReference type="EMBL" id="CADEAL010004158">
    <property type="protein sequence ID" value="CAB1453139.1"/>
    <property type="molecule type" value="Genomic_DNA"/>
</dbReference>
<gene>
    <name evidence="1" type="ORF">PLEPLA_LOCUS40889</name>
</gene>
<evidence type="ECO:0000313" key="2">
    <source>
        <dbReference type="Proteomes" id="UP001153269"/>
    </source>
</evidence>
<name>A0A9N7VMN5_PLEPL</name>
<accession>A0A9N7VMN5</accession>
<keyword evidence="2" id="KW-1185">Reference proteome</keyword>
<reference evidence="1" key="1">
    <citation type="submission" date="2020-03" db="EMBL/GenBank/DDBJ databases">
        <authorList>
            <person name="Weist P."/>
        </authorList>
    </citation>
    <scope>NUCLEOTIDE SEQUENCE</scope>
</reference>
<proteinExistence type="predicted"/>
<dbReference type="Proteomes" id="UP001153269">
    <property type="component" value="Unassembled WGS sequence"/>
</dbReference>